<dbReference type="Proteomes" id="UP001151760">
    <property type="component" value="Unassembled WGS sequence"/>
</dbReference>
<accession>A0ABQ4XJJ4</accession>
<reference evidence="2" key="2">
    <citation type="submission" date="2022-01" db="EMBL/GenBank/DDBJ databases">
        <authorList>
            <person name="Yamashiro T."/>
            <person name="Shiraishi A."/>
            <person name="Satake H."/>
            <person name="Nakayama K."/>
        </authorList>
    </citation>
    <scope>NUCLEOTIDE SEQUENCE</scope>
</reference>
<evidence type="ECO:0000256" key="1">
    <source>
        <dbReference type="SAM" id="MobiDB-lite"/>
    </source>
</evidence>
<reference evidence="2" key="1">
    <citation type="journal article" date="2022" name="Int. J. Mol. Sci.">
        <title>Draft Genome of Tanacetum Coccineum: Genomic Comparison of Closely Related Tanacetum-Family Plants.</title>
        <authorList>
            <person name="Yamashiro T."/>
            <person name="Shiraishi A."/>
            <person name="Nakayama K."/>
            <person name="Satake H."/>
        </authorList>
    </citation>
    <scope>NUCLEOTIDE SEQUENCE</scope>
</reference>
<evidence type="ECO:0000313" key="3">
    <source>
        <dbReference type="Proteomes" id="UP001151760"/>
    </source>
</evidence>
<comment type="caution">
    <text evidence="2">The sequence shown here is derived from an EMBL/GenBank/DDBJ whole genome shotgun (WGS) entry which is preliminary data.</text>
</comment>
<evidence type="ECO:0000313" key="2">
    <source>
        <dbReference type="EMBL" id="GJS65503.1"/>
    </source>
</evidence>
<dbReference type="EMBL" id="BQNB010009583">
    <property type="protein sequence ID" value="GJS65503.1"/>
    <property type="molecule type" value="Genomic_DNA"/>
</dbReference>
<sequence length="174" mass="20484">MRRVQTFHPTESKGDKTVPELITRSSKTGAKVELDHKGSKKQKTNEASGSVQEQPDEEETKLSQEDLQQMMMVVLVEKVYVEALQVKYPIIDWEIYSEDTRRYWRIIRVGNRTKAYHTFDDMLKKFNKDGLDKLWSLVKERSSSTDPTDDKQSTLWVELKRLFEPDTDDILWKL</sequence>
<proteinExistence type="predicted"/>
<feature type="region of interest" description="Disordered" evidence="1">
    <location>
        <begin position="1"/>
        <end position="63"/>
    </location>
</feature>
<keyword evidence="3" id="KW-1185">Reference proteome</keyword>
<protein>
    <submittedName>
        <fullName evidence="2">Uncharacterized protein</fullName>
    </submittedName>
</protein>
<organism evidence="2 3">
    <name type="scientific">Tanacetum coccineum</name>
    <dbReference type="NCBI Taxonomy" id="301880"/>
    <lineage>
        <taxon>Eukaryota</taxon>
        <taxon>Viridiplantae</taxon>
        <taxon>Streptophyta</taxon>
        <taxon>Embryophyta</taxon>
        <taxon>Tracheophyta</taxon>
        <taxon>Spermatophyta</taxon>
        <taxon>Magnoliopsida</taxon>
        <taxon>eudicotyledons</taxon>
        <taxon>Gunneridae</taxon>
        <taxon>Pentapetalae</taxon>
        <taxon>asterids</taxon>
        <taxon>campanulids</taxon>
        <taxon>Asterales</taxon>
        <taxon>Asteraceae</taxon>
        <taxon>Asteroideae</taxon>
        <taxon>Anthemideae</taxon>
        <taxon>Anthemidinae</taxon>
        <taxon>Tanacetum</taxon>
    </lineage>
</organism>
<name>A0ABQ4XJJ4_9ASTR</name>
<gene>
    <name evidence="2" type="ORF">Tco_0680067</name>
</gene>